<dbReference type="InterPro" id="IPR017946">
    <property type="entry name" value="PLC-like_Pdiesterase_TIM-brl"/>
</dbReference>
<reference evidence="5" key="1">
    <citation type="journal article" date="2014" name="Int. J. Syst. Evol. Microbiol.">
        <title>Complete genome sequence of Corynebacterium casei LMG S-19264T (=DSM 44701T), isolated from a smear-ripened cheese.</title>
        <authorList>
            <consortium name="US DOE Joint Genome Institute (JGI-PGF)"/>
            <person name="Walter F."/>
            <person name="Albersmeier A."/>
            <person name="Kalinowski J."/>
            <person name="Ruckert C."/>
        </authorList>
    </citation>
    <scope>NUCLEOTIDE SEQUENCE</scope>
    <source>
        <strain evidence="5">KCTC 12368</strain>
    </source>
</reference>
<feature type="binding site" evidence="3">
    <location>
        <position position="288"/>
    </location>
    <ligand>
        <name>Zn(2+)</name>
        <dbReference type="ChEBI" id="CHEBI:29105"/>
        <label>2</label>
    </ligand>
</feature>
<keyword evidence="1" id="KW-0597">Phosphoprotein</keyword>
<comment type="cofactor">
    <cofactor evidence="3">
        <name>Zn(2+)</name>
        <dbReference type="ChEBI" id="CHEBI:29105"/>
    </cofactor>
    <text evidence="3">Binds 2 Zn(2+) ions.</text>
</comment>
<feature type="binding site" evidence="3">
    <location>
        <position position="543"/>
    </location>
    <ligand>
        <name>Zn(2+)</name>
        <dbReference type="ChEBI" id="CHEBI:29105"/>
        <label>2</label>
    </ligand>
</feature>
<evidence type="ECO:0000256" key="4">
    <source>
        <dbReference type="RuleBase" id="RU003946"/>
    </source>
</evidence>
<feature type="binding site" evidence="3">
    <location>
        <position position="504"/>
    </location>
    <ligand>
        <name>Zn(2+)</name>
        <dbReference type="ChEBI" id="CHEBI:29105"/>
        <label>2</label>
    </ligand>
</feature>
<dbReference type="Proteomes" id="UP000619457">
    <property type="component" value="Unassembled WGS sequence"/>
</dbReference>
<dbReference type="GO" id="GO:0008081">
    <property type="term" value="F:phosphoric diester hydrolase activity"/>
    <property type="evidence" value="ECO:0007669"/>
    <property type="project" value="InterPro"/>
</dbReference>
<protein>
    <recommendedName>
        <fullName evidence="7">Alkaline phosphatase</fullName>
    </recommendedName>
</protein>
<evidence type="ECO:0000313" key="6">
    <source>
        <dbReference type="Proteomes" id="UP000619457"/>
    </source>
</evidence>
<evidence type="ECO:0008006" key="7">
    <source>
        <dbReference type="Google" id="ProtNLM"/>
    </source>
</evidence>
<organism evidence="5 6">
    <name type="scientific">Echinicola pacifica</name>
    <dbReference type="NCBI Taxonomy" id="346377"/>
    <lineage>
        <taxon>Bacteria</taxon>
        <taxon>Pseudomonadati</taxon>
        <taxon>Bacteroidota</taxon>
        <taxon>Cytophagia</taxon>
        <taxon>Cytophagales</taxon>
        <taxon>Cyclobacteriaceae</taxon>
        <taxon>Echinicola</taxon>
    </lineage>
</organism>
<keyword evidence="3" id="KW-0862">Zinc</keyword>
<dbReference type="InterPro" id="IPR001952">
    <property type="entry name" value="Alkaline_phosphatase"/>
</dbReference>
<evidence type="ECO:0000256" key="1">
    <source>
        <dbReference type="ARBA" id="ARBA00022553"/>
    </source>
</evidence>
<dbReference type="RefSeq" id="WP_018473834.1">
    <property type="nucleotide sequence ID" value="NZ_BMWX01000012.1"/>
</dbReference>
<dbReference type="PANTHER" id="PTHR11596">
    <property type="entry name" value="ALKALINE PHOSPHATASE"/>
    <property type="match status" value="1"/>
</dbReference>
<feature type="active site" description="Phosphoserine intermediate" evidence="2">
    <location>
        <position position="329"/>
    </location>
</feature>
<evidence type="ECO:0000256" key="2">
    <source>
        <dbReference type="PIRSR" id="PIRSR601952-1"/>
    </source>
</evidence>
<dbReference type="Gene3D" id="3.20.20.190">
    <property type="entry name" value="Phosphatidylinositol (PI) phosphodiesterase"/>
    <property type="match status" value="1"/>
</dbReference>
<dbReference type="Pfam" id="PF00245">
    <property type="entry name" value="Alk_phosphatase"/>
    <property type="match status" value="2"/>
</dbReference>
<feature type="binding site" evidence="3">
    <location>
        <position position="500"/>
    </location>
    <ligand>
        <name>Zn(2+)</name>
        <dbReference type="ChEBI" id="CHEBI:29105"/>
        <label>2</label>
    </ligand>
</feature>
<comment type="similarity">
    <text evidence="4">Belongs to the alkaline phosphatase family.</text>
</comment>
<dbReference type="SUPFAM" id="SSF51695">
    <property type="entry name" value="PLC-like phosphodiesterases"/>
    <property type="match status" value="1"/>
</dbReference>
<dbReference type="InterPro" id="IPR017850">
    <property type="entry name" value="Alkaline_phosphatase_core_sf"/>
</dbReference>
<dbReference type="Gene3D" id="3.40.720.10">
    <property type="entry name" value="Alkaline Phosphatase, subunit A"/>
    <property type="match status" value="1"/>
</dbReference>
<keyword evidence="3" id="KW-0479">Metal-binding</keyword>
<dbReference type="GO" id="GO:0046872">
    <property type="term" value="F:metal ion binding"/>
    <property type="evidence" value="ECO:0007669"/>
    <property type="project" value="UniProtKB-KW"/>
</dbReference>
<name>A0A918QFT5_9BACT</name>
<feature type="binding site" evidence="3">
    <location>
        <position position="288"/>
    </location>
    <ligand>
        <name>Mg(2+)</name>
        <dbReference type="ChEBI" id="CHEBI:18420"/>
    </ligand>
</feature>
<dbReference type="GO" id="GO:0004035">
    <property type="term" value="F:alkaline phosphatase activity"/>
    <property type="evidence" value="ECO:0007669"/>
    <property type="project" value="TreeGrafter"/>
</dbReference>
<keyword evidence="6" id="KW-1185">Reference proteome</keyword>
<reference evidence="5" key="2">
    <citation type="submission" date="2020-09" db="EMBL/GenBank/DDBJ databases">
        <authorList>
            <person name="Sun Q."/>
            <person name="Kim S."/>
        </authorList>
    </citation>
    <scope>NUCLEOTIDE SEQUENCE</scope>
    <source>
        <strain evidence="5">KCTC 12368</strain>
    </source>
</reference>
<feature type="binding site" evidence="3">
    <location>
        <position position="495"/>
    </location>
    <ligand>
        <name>Mg(2+)</name>
        <dbReference type="ChEBI" id="CHEBI:18420"/>
    </ligand>
</feature>
<dbReference type="AlphaFoldDB" id="A0A918QFT5"/>
<accession>A0A918QFT5</accession>
<dbReference type="SUPFAM" id="SSF53649">
    <property type="entry name" value="Alkaline phosphatase-like"/>
    <property type="match status" value="1"/>
</dbReference>
<feature type="binding site" evidence="3">
    <location>
        <position position="542"/>
    </location>
    <ligand>
        <name>Zn(2+)</name>
        <dbReference type="ChEBI" id="CHEBI:29105"/>
        <label>2</label>
    </ligand>
</feature>
<dbReference type="EMBL" id="BMWX01000012">
    <property type="protein sequence ID" value="GGZ42060.1"/>
    <property type="molecule type" value="Genomic_DNA"/>
</dbReference>
<keyword evidence="3" id="KW-0460">Magnesium</keyword>
<dbReference type="PANTHER" id="PTHR11596:SF5">
    <property type="entry name" value="ALKALINE PHOSPHATASE"/>
    <property type="match status" value="1"/>
</dbReference>
<dbReference type="SMART" id="SM00098">
    <property type="entry name" value="alkPPc"/>
    <property type="match status" value="1"/>
</dbReference>
<comment type="caution">
    <text evidence="5">The sequence shown here is derived from an EMBL/GenBank/DDBJ whole genome shotgun (WGS) entry which is preliminary data.</text>
</comment>
<evidence type="ECO:0000313" key="5">
    <source>
        <dbReference type="EMBL" id="GGZ42060.1"/>
    </source>
</evidence>
<comment type="cofactor">
    <cofactor evidence="3">
        <name>Mg(2+)</name>
        <dbReference type="ChEBI" id="CHEBI:18420"/>
    </cofactor>
    <text evidence="3">Binds 1 Mg(2+) ion.</text>
</comment>
<gene>
    <name evidence="5" type="ORF">GCM10007049_39100</name>
</gene>
<dbReference type="GO" id="GO:0006629">
    <property type="term" value="P:lipid metabolic process"/>
    <property type="evidence" value="ECO:0007669"/>
    <property type="project" value="InterPro"/>
</dbReference>
<feature type="binding site" evidence="3">
    <location>
        <position position="382"/>
    </location>
    <ligand>
        <name>Mg(2+)</name>
        <dbReference type="ChEBI" id="CHEBI:18420"/>
    </ligand>
</feature>
<dbReference type="CDD" id="cd16012">
    <property type="entry name" value="ALP"/>
    <property type="match status" value="1"/>
</dbReference>
<proteinExistence type="inferred from homology"/>
<dbReference type="Pfam" id="PF13653">
    <property type="entry name" value="GDPD_2"/>
    <property type="match status" value="1"/>
</dbReference>
<sequence length="604" mass="67200">MNLKINLILSFLLCSFHLFGQGQFDYRLHSHNDYLQKAPFWTALASGAHSIEVDVILRNGKLMVAHEPETIKEEWTIESLYLDPIRKAQVMGIGALDFQLLVDIKTEAYASMEVLQKSLANYSDILSTDPSQGVRVVVSGSRPAVEDYVSYPAYIWFDYQQLDLDDTLPWDKIAMVSLPYKRVSVWNGKGKIVEEEQLRIEEIRDMVHAYDRPLRFWGAPDSKTAWKAFYDLKINYINTDSPYEASQYLKSLPQNVVRGKRSHEIYTPDFMEDGKPEPIRQVILMIGDGNGLAQISAALYGHGGQLNLSQLKHIGLLKTQSADDFTTDSAAGATALATGTKANNRAIGFSPDGKALMNLPERIVDFGYRSGIVTTDHMTGASPASFYAHRQDRDMILPIADDLSKSVLDLIIGAGKNDFLTLDNDYIKPLEQAGFHFASSLDALAISRDERVGYFASNQGLPTVEKGREGFLARATTSALAFFSQKDQPFFLMVEGAMIDTGGHWNSASTVVEEGIDFDEAIGVVLRYADEHPGTLVLITADHETGGITLPQGNTSRNEVELNFDTEDHTGIMVPIFAYGPHANLFTGIYENTEVFHKLIELMK</sequence>
<evidence type="ECO:0000256" key="3">
    <source>
        <dbReference type="PIRSR" id="PIRSR601952-2"/>
    </source>
</evidence>
<dbReference type="PRINTS" id="PR00113">
    <property type="entry name" value="ALKPHPHTASE"/>
</dbReference>